<comment type="caution">
    <text evidence="6">The sequence shown here is derived from an EMBL/GenBank/DDBJ whole genome shotgun (WGS) entry which is preliminary data.</text>
</comment>
<name>A0A0A0DHK6_9STRE</name>
<evidence type="ECO:0000256" key="3">
    <source>
        <dbReference type="ARBA" id="ARBA00022989"/>
    </source>
</evidence>
<dbReference type="AlphaFoldDB" id="A0A0A0DHK6"/>
<feature type="transmembrane region" description="Helical" evidence="5">
    <location>
        <begin position="12"/>
        <end position="35"/>
    </location>
</feature>
<dbReference type="Gene3D" id="1.10.357.140">
    <property type="entry name" value="UbiA prenyltransferase"/>
    <property type="match status" value="1"/>
</dbReference>
<feature type="transmembrane region" description="Helical" evidence="5">
    <location>
        <begin position="142"/>
        <end position="161"/>
    </location>
</feature>
<dbReference type="NCBIfam" id="NF010118">
    <property type="entry name" value="PRK13592.1"/>
    <property type="match status" value="1"/>
</dbReference>
<feature type="transmembrane region" description="Helical" evidence="5">
    <location>
        <begin position="278"/>
        <end position="296"/>
    </location>
</feature>
<dbReference type="RefSeq" id="WP_037616216.1">
    <property type="nucleotide sequence ID" value="NZ_JPEN01000057.1"/>
</dbReference>
<keyword evidence="3 5" id="KW-1133">Transmembrane helix</keyword>
<sequence length="299" mass="35333">MFKRLAVYYKEMFPLLPRFMVAAIMFFEIYFVLLLNDGVTTFHFDHQELIGIFTIFVFLMILRIADDFKDYETDRRLFPHRALPSGRVKKKDLAIALSFIVAVSVLLNVLFMNNIGWFLFLYIYGTLMSFWFFKRDKIQNSLPLALVTHNPVMMILNLYTISFVCYKYNLPLLSLPTVLLAFTMYFPSLIWEVCRKIRAPKDETEYVTYSMLFGYKKATRFIEVVTLLDILTNFALLWNISHVGVVVLVLNVIWMTVQFEQFIKDPTRFNIRERVERYTYITETTMVLSVAVYLLMGVL</sequence>
<evidence type="ECO:0000313" key="6">
    <source>
        <dbReference type="EMBL" id="KGM37328.1"/>
    </source>
</evidence>
<dbReference type="InterPro" id="IPR044878">
    <property type="entry name" value="UbiA_sf"/>
</dbReference>
<feature type="transmembrane region" description="Helical" evidence="5">
    <location>
        <begin position="93"/>
        <end position="111"/>
    </location>
</feature>
<dbReference type="Pfam" id="PF01040">
    <property type="entry name" value="UbiA"/>
    <property type="match status" value="1"/>
</dbReference>
<keyword evidence="2 5" id="KW-0812">Transmembrane</keyword>
<dbReference type="EMBL" id="JPEN01000057">
    <property type="protein sequence ID" value="KGM37328.1"/>
    <property type="molecule type" value="Genomic_DNA"/>
</dbReference>
<dbReference type="GO" id="GO:0016765">
    <property type="term" value="F:transferase activity, transferring alkyl or aryl (other than methyl) groups"/>
    <property type="evidence" value="ECO:0007669"/>
    <property type="project" value="InterPro"/>
</dbReference>
<dbReference type="STRING" id="176090.SSIN_0891"/>
<dbReference type="PATRIC" id="fig|176090.4.peg.882"/>
<keyword evidence="6" id="KW-0808">Transferase</keyword>
<protein>
    <submittedName>
        <fullName evidence="6">Prenyltransferase</fullName>
    </submittedName>
</protein>
<evidence type="ECO:0000256" key="5">
    <source>
        <dbReference type="SAM" id="Phobius"/>
    </source>
</evidence>
<dbReference type="GO" id="GO:0016020">
    <property type="term" value="C:membrane"/>
    <property type="evidence" value="ECO:0007669"/>
    <property type="project" value="UniProtKB-SubCell"/>
</dbReference>
<accession>A0A0A0DHK6</accession>
<comment type="subcellular location">
    <subcellularLocation>
        <location evidence="1">Membrane</location>
        <topology evidence="1">Multi-pass membrane protein</topology>
    </subcellularLocation>
</comment>
<evidence type="ECO:0000256" key="4">
    <source>
        <dbReference type="ARBA" id="ARBA00023136"/>
    </source>
</evidence>
<feature type="transmembrane region" description="Helical" evidence="5">
    <location>
        <begin position="47"/>
        <end position="65"/>
    </location>
</feature>
<reference evidence="6 7" key="1">
    <citation type="submission" date="2014-06" db="EMBL/GenBank/DDBJ databases">
        <authorList>
            <person name="Teng J.L."/>
            <person name="Huang Y."/>
            <person name="Tse H."/>
            <person name="Lau S.K."/>
            <person name="Woo P.C."/>
        </authorList>
    </citation>
    <scope>NUCLEOTIDE SEQUENCE [LARGE SCALE GENOMIC DNA]</scope>
    <source>
        <strain evidence="6 7">HKU4</strain>
    </source>
</reference>
<dbReference type="Proteomes" id="UP000030019">
    <property type="component" value="Unassembled WGS sequence"/>
</dbReference>
<feature type="transmembrane region" description="Helical" evidence="5">
    <location>
        <begin position="234"/>
        <end position="257"/>
    </location>
</feature>
<keyword evidence="4 5" id="KW-0472">Membrane</keyword>
<feature type="transmembrane region" description="Helical" evidence="5">
    <location>
        <begin position="117"/>
        <end position="133"/>
    </location>
</feature>
<dbReference type="eggNOG" id="COG0382">
    <property type="taxonomic scope" value="Bacteria"/>
</dbReference>
<gene>
    <name evidence="6" type="ORF">SSIN_0891</name>
</gene>
<proteinExistence type="predicted"/>
<feature type="transmembrane region" description="Helical" evidence="5">
    <location>
        <begin position="173"/>
        <end position="194"/>
    </location>
</feature>
<evidence type="ECO:0000256" key="2">
    <source>
        <dbReference type="ARBA" id="ARBA00022692"/>
    </source>
</evidence>
<evidence type="ECO:0000313" key="7">
    <source>
        <dbReference type="Proteomes" id="UP000030019"/>
    </source>
</evidence>
<organism evidence="6 7">
    <name type="scientific">Streptococcus sinensis</name>
    <dbReference type="NCBI Taxonomy" id="176090"/>
    <lineage>
        <taxon>Bacteria</taxon>
        <taxon>Bacillati</taxon>
        <taxon>Bacillota</taxon>
        <taxon>Bacilli</taxon>
        <taxon>Lactobacillales</taxon>
        <taxon>Streptococcaceae</taxon>
        <taxon>Streptococcus</taxon>
    </lineage>
</organism>
<dbReference type="InterPro" id="IPR000537">
    <property type="entry name" value="UbiA_prenyltransferase"/>
</dbReference>
<keyword evidence="7" id="KW-1185">Reference proteome</keyword>
<evidence type="ECO:0000256" key="1">
    <source>
        <dbReference type="ARBA" id="ARBA00004141"/>
    </source>
</evidence>